<protein>
    <recommendedName>
        <fullName evidence="5">Pentatricopeptide repeat-containing protein</fullName>
    </recommendedName>
</protein>
<dbReference type="Pfam" id="PF13041">
    <property type="entry name" value="PPR_2"/>
    <property type="match status" value="4"/>
</dbReference>
<dbReference type="InterPro" id="IPR046960">
    <property type="entry name" value="PPR_At4g14850-like_plant"/>
</dbReference>
<dbReference type="Gene3D" id="1.25.40.10">
    <property type="entry name" value="Tetratricopeptide repeat domain"/>
    <property type="match status" value="5"/>
</dbReference>
<keyword evidence="4" id="KW-1185">Reference proteome</keyword>
<evidence type="ECO:0000313" key="4">
    <source>
        <dbReference type="Proteomes" id="UP000825935"/>
    </source>
</evidence>
<dbReference type="OrthoDB" id="509099at2759"/>
<organism evidence="3 4">
    <name type="scientific">Ceratopteris richardii</name>
    <name type="common">Triangle waterfern</name>
    <dbReference type="NCBI Taxonomy" id="49495"/>
    <lineage>
        <taxon>Eukaryota</taxon>
        <taxon>Viridiplantae</taxon>
        <taxon>Streptophyta</taxon>
        <taxon>Embryophyta</taxon>
        <taxon>Tracheophyta</taxon>
        <taxon>Polypodiopsida</taxon>
        <taxon>Polypodiidae</taxon>
        <taxon>Polypodiales</taxon>
        <taxon>Pteridineae</taxon>
        <taxon>Pteridaceae</taxon>
        <taxon>Parkerioideae</taxon>
        <taxon>Ceratopteris</taxon>
    </lineage>
</organism>
<sequence>MSCRDSAPYADLCLRGDNPSAKTTKLENGWKRASSVKENFIKVVAQHTLPAKNQLTHPSAQNEFTLINSVKECGKQKDLSKASTLHSFLLAEGMFYKSTALGNALINTYAKCGALAKAEELFYQLPVRNTVTWNTLIGAYTQHGSAYDALSYFERMQEQGFTPNAVTYISVLKACGMVKDIQKGEEIHVEIGRQGLLPKDAVLGTSLIYMYAKCGAVFKAKTVFDTLPSRNVVTWNVIMNAYADHGLNDEAFSCFQQMQYEDLLPTVATFKCMLKVCSNLKSLEKGEAIHKMIERYRLLETDSSLNTALIDMYVKCRALENANAVFDKLPRKCTSTWTVLLQGYAENGFGNKALNIFHLMQTKNISPDAVTYVCVLRACGSIRALHQGEEIHMEINRTGLLENNDVLVTAVIDMYCECGALSKAQEVLDRRQACVAAWNALISGYVKHGDADKALGLFGKMIEEGIIPNAITYNCALKACGIIGAAEVGKNIHSEIHKKQLLENDSLLLAALLDMYMNCGVHAAAQKVIAGNPKLNVTLYSVLMAGCAQVGKASRVFDMVNDMVTEGLQPNPIIFTIILGACSHTGLVNDSETWFETMSTVYHISPTQEHWICMVDIFSRAGLFEKVISMIGMVPPANSLPLWLCLMGACQQWVNVDVGRLAFDHILQFDKKLETAYICMRNVYMAAGMQKEAAQVENLRVKNGAWKDSENVMWTGCNGYSFLQ</sequence>
<dbReference type="Proteomes" id="UP000825935">
    <property type="component" value="Chromosome 22"/>
</dbReference>
<dbReference type="GO" id="GO:0009451">
    <property type="term" value="P:RNA modification"/>
    <property type="evidence" value="ECO:0007669"/>
    <property type="project" value="InterPro"/>
</dbReference>
<feature type="repeat" description="PPR" evidence="2">
    <location>
        <begin position="164"/>
        <end position="198"/>
    </location>
</feature>
<dbReference type="AlphaFoldDB" id="A0A8T2S6N4"/>
<dbReference type="InterPro" id="IPR002885">
    <property type="entry name" value="PPR_rpt"/>
</dbReference>
<dbReference type="EMBL" id="CM035427">
    <property type="protein sequence ID" value="KAH7307812.1"/>
    <property type="molecule type" value="Genomic_DNA"/>
</dbReference>
<feature type="repeat" description="PPR" evidence="2">
    <location>
        <begin position="333"/>
        <end position="367"/>
    </location>
</feature>
<dbReference type="FunFam" id="1.25.40.10:FF:000285">
    <property type="entry name" value="Pentatricopeptide repeat-containing protein, chloroplastic"/>
    <property type="match status" value="1"/>
</dbReference>
<dbReference type="GO" id="GO:0048731">
    <property type="term" value="P:system development"/>
    <property type="evidence" value="ECO:0007669"/>
    <property type="project" value="UniProtKB-ARBA"/>
</dbReference>
<evidence type="ECO:0000313" key="3">
    <source>
        <dbReference type="EMBL" id="KAH7307812.1"/>
    </source>
</evidence>
<feature type="repeat" description="PPR" evidence="2">
    <location>
        <begin position="434"/>
        <end position="468"/>
    </location>
</feature>
<evidence type="ECO:0008006" key="5">
    <source>
        <dbReference type="Google" id="ProtNLM"/>
    </source>
</evidence>
<dbReference type="FunFam" id="1.25.40.10:FF:000031">
    <property type="entry name" value="Pentatricopeptide repeat-containing protein mitochondrial"/>
    <property type="match status" value="1"/>
</dbReference>
<feature type="repeat" description="PPR" evidence="2">
    <location>
        <begin position="231"/>
        <end position="265"/>
    </location>
</feature>
<dbReference type="InterPro" id="IPR011990">
    <property type="entry name" value="TPR-like_helical_dom_sf"/>
</dbReference>
<accession>A0A8T2S6N4</accession>
<dbReference type="PROSITE" id="PS51375">
    <property type="entry name" value="PPR"/>
    <property type="match status" value="6"/>
</dbReference>
<evidence type="ECO:0000256" key="1">
    <source>
        <dbReference type="ARBA" id="ARBA00022737"/>
    </source>
</evidence>
<name>A0A8T2S6N4_CERRI</name>
<dbReference type="PANTHER" id="PTHR47926:SF382">
    <property type="entry name" value="PENTACOTRIPEPTIDE-REPEAT REGION OF PRORP DOMAIN-CONTAINING PROTEIN"/>
    <property type="match status" value="1"/>
</dbReference>
<reference evidence="3" key="1">
    <citation type="submission" date="2021-08" db="EMBL/GenBank/DDBJ databases">
        <title>WGS assembly of Ceratopteris richardii.</title>
        <authorList>
            <person name="Marchant D.B."/>
            <person name="Chen G."/>
            <person name="Jenkins J."/>
            <person name="Shu S."/>
            <person name="Leebens-Mack J."/>
            <person name="Grimwood J."/>
            <person name="Schmutz J."/>
            <person name="Soltis P."/>
            <person name="Soltis D."/>
            <person name="Chen Z.-H."/>
        </authorList>
    </citation>
    <scope>NUCLEOTIDE SEQUENCE</scope>
    <source>
        <strain evidence="3">Whitten #5841</strain>
        <tissue evidence="3">Leaf</tissue>
    </source>
</reference>
<feature type="repeat" description="PPR" evidence="2">
    <location>
        <begin position="129"/>
        <end position="163"/>
    </location>
</feature>
<dbReference type="GO" id="GO:0003723">
    <property type="term" value="F:RNA binding"/>
    <property type="evidence" value="ECO:0007669"/>
    <property type="project" value="InterPro"/>
</dbReference>
<keyword evidence="1" id="KW-0677">Repeat</keyword>
<dbReference type="Pfam" id="PF13812">
    <property type="entry name" value="PPR_3"/>
    <property type="match status" value="1"/>
</dbReference>
<dbReference type="FunFam" id="1.25.40.10:FF:000158">
    <property type="entry name" value="pentatricopeptide repeat-containing protein At2g33680"/>
    <property type="match status" value="1"/>
</dbReference>
<dbReference type="Pfam" id="PF01535">
    <property type="entry name" value="PPR"/>
    <property type="match status" value="2"/>
</dbReference>
<dbReference type="FunFam" id="1.25.40.10:FF:000073">
    <property type="entry name" value="Pentatricopeptide repeat-containing protein chloroplastic"/>
    <property type="match status" value="1"/>
</dbReference>
<gene>
    <name evidence="3" type="ORF">KP509_22G078800</name>
</gene>
<dbReference type="NCBIfam" id="TIGR00756">
    <property type="entry name" value="PPR"/>
    <property type="match status" value="5"/>
</dbReference>
<evidence type="ECO:0000256" key="2">
    <source>
        <dbReference type="PROSITE-ProRule" id="PRU00708"/>
    </source>
</evidence>
<dbReference type="PANTHER" id="PTHR47926">
    <property type="entry name" value="PENTATRICOPEPTIDE REPEAT-CONTAINING PROTEIN"/>
    <property type="match status" value="1"/>
</dbReference>
<feature type="repeat" description="PPR" evidence="2">
    <location>
        <begin position="536"/>
        <end position="570"/>
    </location>
</feature>
<comment type="caution">
    <text evidence="3">The sequence shown here is derived from an EMBL/GenBank/DDBJ whole genome shotgun (WGS) entry which is preliminary data.</text>
</comment>
<proteinExistence type="predicted"/>